<evidence type="ECO:0000313" key="1">
    <source>
        <dbReference type="EMBL" id="CAF1396121.1"/>
    </source>
</evidence>
<dbReference type="Proteomes" id="UP000682733">
    <property type="component" value="Unassembled WGS sequence"/>
</dbReference>
<evidence type="ECO:0008006" key="4">
    <source>
        <dbReference type="Google" id="ProtNLM"/>
    </source>
</evidence>
<dbReference type="EMBL" id="CAJOBA010047626">
    <property type="protein sequence ID" value="CAF4203470.1"/>
    <property type="molecule type" value="Genomic_DNA"/>
</dbReference>
<name>A0A8S2S575_9BILA</name>
<dbReference type="EMBL" id="CAJNOK010025916">
    <property type="protein sequence ID" value="CAF1396121.1"/>
    <property type="molecule type" value="Genomic_DNA"/>
</dbReference>
<dbReference type="InterPro" id="IPR029058">
    <property type="entry name" value="AB_hydrolase_fold"/>
</dbReference>
<evidence type="ECO:0000313" key="3">
    <source>
        <dbReference type="Proteomes" id="UP000682733"/>
    </source>
</evidence>
<dbReference type="SUPFAM" id="SSF53474">
    <property type="entry name" value="alpha/beta-Hydrolases"/>
    <property type="match status" value="1"/>
</dbReference>
<accession>A0A8S2S575</accession>
<proteinExistence type="predicted"/>
<dbReference type="Gene3D" id="3.40.50.1820">
    <property type="entry name" value="alpha/beta hydrolase"/>
    <property type="match status" value="1"/>
</dbReference>
<dbReference type="AlphaFoldDB" id="A0A8S2S575"/>
<sequence>MSCTELVLCISKEEKAKSSTINACWGQTKGALMYVDWGSLIGLQLVGTKEIGKRFARVAVGNGGLPTGDQKLSDAFFQWQKFASEQTKLDVGSIIQRFVVREMKPEEVAAYNAPFPNEKYQGGALAFPQLVPTTPDDPSSQHNRDAWKILATFDRPFLTLFSDSDPITAGLDKLLQMAVPGAKNQAHSIITQSGHFLQEDKPNDIVEHLIKFIEDNPLPSE</sequence>
<evidence type="ECO:0000313" key="2">
    <source>
        <dbReference type="EMBL" id="CAF4203470.1"/>
    </source>
</evidence>
<organism evidence="2 3">
    <name type="scientific">Didymodactylos carnosus</name>
    <dbReference type="NCBI Taxonomy" id="1234261"/>
    <lineage>
        <taxon>Eukaryota</taxon>
        <taxon>Metazoa</taxon>
        <taxon>Spiralia</taxon>
        <taxon>Gnathifera</taxon>
        <taxon>Rotifera</taxon>
        <taxon>Eurotatoria</taxon>
        <taxon>Bdelloidea</taxon>
        <taxon>Philodinida</taxon>
        <taxon>Philodinidae</taxon>
        <taxon>Didymodactylos</taxon>
    </lineage>
</organism>
<protein>
    <recommendedName>
        <fullName evidence="4">Haloalkane dehalogenase</fullName>
    </recommendedName>
</protein>
<gene>
    <name evidence="1" type="ORF">OVA965_LOCUS32816</name>
    <name evidence="2" type="ORF">TMI583_LOCUS33679</name>
</gene>
<comment type="caution">
    <text evidence="2">The sequence shown here is derived from an EMBL/GenBank/DDBJ whole genome shotgun (WGS) entry which is preliminary data.</text>
</comment>
<reference evidence="2" key="1">
    <citation type="submission" date="2021-02" db="EMBL/GenBank/DDBJ databases">
        <authorList>
            <person name="Nowell W R."/>
        </authorList>
    </citation>
    <scope>NUCLEOTIDE SEQUENCE</scope>
</reference>
<dbReference type="Proteomes" id="UP000677228">
    <property type="component" value="Unassembled WGS sequence"/>
</dbReference>